<accession>A0A284R303</accession>
<sequence>MPSVTHTVLLPILAPRWKNTDFIFSRPEITAALNDVWTLWSRSPFLALRGLLRTCLVSLGGFMLELPFGQLKSFSDHWWGARARKMSIPEGMSKYMQEMGQVEEHRLYGPELENVTPVADNIRLPFLRTLYAGDPRILRSIITPRLEEVHVQPFNKEFREVINLPVLLFLVERSSCSLRKISLEDCIWG</sequence>
<keyword evidence="2" id="KW-1185">Reference proteome</keyword>
<dbReference type="EMBL" id="FUEG01000004">
    <property type="protein sequence ID" value="SJL03055.1"/>
    <property type="molecule type" value="Genomic_DNA"/>
</dbReference>
<dbReference type="AlphaFoldDB" id="A0A284R303"/>
<evidence type="ECO:0000313" key="2">
    <source>
        <dbReference type="Proteomes" id="UP000219338"/>
    </source>
</evidence>
<name>A0A284R303_ARMOS</name>
<reference evidence="2" key="1">
    <citation type="journal article" date="2017" name="Nat. Ecol. Evol.">
        <title>Genome expansion and lineage-specific genetic innovations in the forest pathogenic fungi Armillaria.</title>
        <authorList>
            <person name="Sipos G."/>
            <person name="Prasanna A.N."/>
            <person name="Walter M.C."/>
            <person name="O'Connor E."/>
            <person name="Balint B."/>
            <person name="Krizsan K."/>
            <person name="Kiss B."/>
            <person name="Hess J."/>
            <person name="Varga T."/>
            <person name="Slot J."/>
            <person name="Riley R."/>
            <person name="Boka B."/>
            <person name="Rigling D."/>
            <person name="Barry K."/>
            <person name="Lee J."/>
            <person name="Mihaltcheva S."/>
            <person name="LaButti K."/>
            <person name="Lipzen A."/>
            <person name="Waldron R."/>
            <person name="Moloney N.M."/>
            <person name="Sperisen C."/>
            <person name="Kredics L."/>
            <person name="Vagvoelgyi C."/>
            <person name="Patrignani A."/>
            <person name="Fitzpatrick D."/>
            <person name="Nagy I."/>
            <person name="Doyle S."/>
            <person name="Anderson J.B."/>
            <person name="Grigoriev I.V."/>
            <person name="Gueldener U."/>
            <person name="Muensterkoetter M."/>
            <person name="Nagy L.G."/>
        </authorList>
    </citation>
    <scope>NUCLEOTIDE SEQUENCE [LARGE SCALE GENOMIC DNA]</scope>
    <source>
        <strain evidence="2">C18/9</strain>
    </source>
</reference>
<organism evidence="1 2">
    <name type="scientific">Armillaria ostoyae</name>
    <name type="common">Armillaria root rot fungus</name>
    <dbReference type="NCBI Taxonomy" id="47428"/>
    <lineage>
        <taxon>Eukaryota</taxon>
        <taxon>Fungi</taxon>
        <taxon>Dikarya</taxon>
        <taxon>Basidiomycota</taxon>
        <taxon>Agaricomycotina</taxon>
        <taxon>Agaricomycetes</taxon>
        <taxon>Agaricomycetidae</taxon>
        <taxon>Agaricales</taxon>
        <taxon>Marasmiineae</taxon>
        <taxon>Physalacriaceae</taxon>
        <taxon>Armillaria</taxon>
    </lineage>
</organism>
<protein>
    <submittedName>
        <fullName evidence="1">Uncharacterized protein</fullName>
    </submittedName>
</protein>
<dbReference type="STRING" id="47428.A0A284R303"/>
<proteinExistence type="predicted"/>
<dbReference type="Proteomes" id="UP000219338">
    <property type="component" value="Unassembled WGS sequence"/>
</dbReference>
<evidence type="ECO:0000313" key="1">
    <source>
        <dbReference type="EMBL" id="SJL03055.1"/>
    </source>
</evidence>
<gene>
    <name evidence="1" type="ORF">ARMOST_06400</name>
</gene>